<dbReference type="GeneID" id="36336906"/>
<dbReference type="KEGG" id="egl:EGR_01191"/>
<evidence type="ECO:0000313" key="2">
    <source>
        <dbReference type="Proteomes" id="UP000019149"/>
    </source>
</evidence>
<comment type="caution">
    <text evidence="1">The sequence shown here is derived from an EMBL/GenBank/DDBJ whole genome shotgun (WGS) entry which is preliminary data.</text>
</comment>
<proteinExistence type="predicted"/>
<name>W6US30_ECHGR</name>
<gene>
    <name evidence="1" type="ORF">EGR_01191</name>
</gene>
<evidence type="ECO:0000313" key="1">
    <source>
        <dbReference type="EMBL" id="EUB64063.1"/>
    </source>
</evidence>
<dbReference type="Proteomes" id="UP000019149">
    <property type="component" value="Unassembled WGS sequence"/>
</dbReference>
<dbReference type="CTD" id="36336906"/>
<dbReference type="AlphaFoldDB" id="W6US30"/>
<accession>W6US30</accession>
<dbReference type="RefSeq" id="XP_024355259.1">
    <property type="nucleotide sequence ID" value="XM_024490440.1"/>
</dbReference>
<organism evidence="1 2">
    <name type="scientific">Echinococcus granulosus</name>
    <name type="common">Hydatid tapeworm</name>
    <dbReference type="NCBI Taxonomy" id="6210"/>
    <lineage>
        <taxon>Eukaryota</taxon>
        <taxon>Metazoa</taxon>
        <taxon>Spiralia</taxon>
        <taxon>Lophotrochozoa</taxon>
        <taxon>Platyhelminthes</taxon>
        <taxon>Cestoda</taxon>
        <taxon>Eucestoda</taxon>
        <taxon>Cyclophyllidea</taxon>
        <taxon>Taeniidae</taxon>
        <taxon>Echinococcus</taxon>
        <taxon>Echinococcus granulosus group</taxon>
    </lineage>
</organism>
<reference evidence="1 2" key="1">
    <citation type="journal article" date="2013" name="Nat. Genet.">
        <title>The genome of the hydatid tapeworm Echinococcus granulosus.</title>
        <authorList>
            <person name="Zheng H."/>
            <person name="Zhang W."/>
            <person name="Zhang L."/>
            <person name="Zhang Z."/>
            <person name="Li J."/>
            <person name="Lu G."/>
            <person name="Zhu Y."/>
            <person name="Wang Y."/>
            <person name="Huang Y."/>
            <person name="Liu J."/>
            <person name="Kang H."/>
            <person name="Chen J."/>
            <person name="Wang L."/>
            <person name="Chen A."/>
            <person name="Yu S."/>
            <person name="Gao Z."/>
            <person name="Jin L."/>
            <person name="Gu W."/>
            <person name="Wang Z."/>
            <person name="Zhao L."/>
            <person name="Shi B."/>
            <person name="Wen H."/>
            <person name="Lin R."/>
            <person name="Jones M.K."/>
            <person name="Brejova B."/>
            <person name="Vinar T."/>
            <person name="Zhao G."/>
            <person name="McManus D.P."/>
            <person name="Chen Z."/>
            <person name="Zhou Y."/>
            <person name="Wang S."/>
        </authorList>
    </citation>
    <scope>NUCLEOTIDE SEQUENCE [LARGE SCALE GENOMIC DNA]</scope>
</reference>
<sequence>MGLDTQPKRVVAVASPDIRASMSVGGFCVAVLTLQIQCIYRSPAQTALVKVGHKDGNGCLCVPAFGEE</sequence>
<keyword evidence="2" id="KW-1185">Reference proteome</keyword>
<dbReference type="EMBL" id="APAU02000004">
    <property type="protein sequence ID" value="EUB64063.1"/>
    <property type="molecule type" value="Genomic_DNA"/>
</dbReference>
<protein>
    <submittedName>
        <fullName evidence="1">Uncharacterized protein</fullName>
    </submittedName>
</protein>